<comment type="caution">
    <text evidence="7">The sequence shown here is derived from an EMBL/GenBank/DDBJ whole genome shotgun (WGS) entry which is preliminary data.</text>
</comment>
<dbReference type="GO" id="GO:0022857">
    <property type="term" value="F:transmembrane transporter activity"/>
    <property type="evidence" value="ECO:0007669"/>
    <property type="project" value="InterPro"/>
</dbReference>
<dbReference type="AlphaFoldDB" id="A0A7X6N3S5"/>
<evidence type="ECO:0000313" key="7">
    <source>
        <dbReference type="EMBL" id="NKZ24104.1"/>
    </source>
</evidence>
<comment type="subcellular location">
    <subcellularLocation>
        <location evidence="1">Cell membrane</location>
        <topology evidence="1">Multi-pass membrane protein</topology>
    </subcellularLocation>
</comment>
<keyword evidence="2" id="KW-0813">Transport</keyword>
<keyword evidence="5 6" id="KW-0472">Membrane</keyword>
<dbReference type="SUPFAM" id="SSF103473">
    <property type="entry name" value="MFS general substrate transporter"/>
    <property type="match status" value="1"/>
</dbReference>
<feature type="transmembrane region" description="Helical" evidence="6">
    <location>
        <begin position="118"/>
        <end position="135"/>
    </location>
</feature>
<dbReference type="Gene3D" id="1.20.1250.20">
    <property type="entry name" value="MFS general substrate transporter like domains"/>
    <property type="match status" value="1"/>
</dbReference>
<dbReference type="InterPro" id="IPR036259">
    <property type="entry name" value="MFS_trans_sf"/>
</dbReference>
<dbReference type="PANTHER" id="PTHR19432:SF35">
    <property type="entry name" value="SOLUTE CARRIER FAMILY 45 MEMBER 3 ISOFORM X1"/>
    <property type="match status" value="1"/>
</dbReference>
<dbReference type="EMBL" id="JAAXPN010000003">
    <property type="protein sequence ID" value="NKZ24104.1"/>
    <property type="molecule type" value="Genomic_DNA"/>
</dbReference>
<organism evidence="7 8">
    <name type="scientific">Periweissella fabalis</name>
    <dbReference type="NCBI Taxonomy" id="1070421"/>
    <lineage>
        <taxon>Bacteria</taxon>
        <taxon>Bacillati</taxon>
        <taxon>Bacillota</taxon>
        <taxon>Bacilli</taxon>
        <taxon>Lactobacillales</taxon>
        <taxon>Lactobacillaceae</taxon>
        <taxon>Periweissella</taxon>
    </lineage>
</organism>
<evidence type="ECO:0000256" key="6">
    <source>
        <dbReference type="SAM" id="Phobius"/>
    </source>
</evidence>
<feature type="transmembrane region" description="Helical" evidence="6">
    <location>
        <begin position="357"/>
        <end position="379"/>
    </location>
</feature>
<accession>A0A7X6N3S5</accession>
<evidence type="ECO:0000256" key="4">
    <source>
        <dbReference type="ARBA" id="ARBA00022989"/>
    </source>
</evidence>
<gene>
    <name evidence="7" type="ORF">HF964_04680</name>
</gene>
<evidence type="ECO:0000256" key="2">
    <source>
        <dbReference type="ARBA" id="ARBA00022448"/>
    </source>
</evidence>
<feature type="transmembrane region" description="Helical" evidence="6">
    <location>
        <begin position="88"/>
        <end position="106"/>
    </location>
</feature>
<keyword evidence="3 6" id="KW-0812">Transmembrane</keyword>
<feature type="transmembrane region" description="Helical" evidence="6">
    <location>
        <begin position="391"/>
        <end position="417"/>
    </location>
</feature>
<evidence type="ECO:0000313" key="8">
    <source>
        <dbReference type="Proteomes" id="UP000549765"/>
    </source>
</evidence>
<keyword evidence="8" id="KW-1185">Reference proteome</keyword>
<feature type="transmembrane region" description="Helical" evidence="6">
    <location>
        <begin position="18"/>
        <end position="35"/>
    </location>
</feature>
<dbReference type="Pfam" id="PF07690">
    <property type="entry name" value="MFS_1"/>
    <property type="match status" value="1"/>
</dbReference>
<sequence length="451" mass="49191">MQASANHVRSLPLLSKKTIMLMTFGNLGVSMAFSLQSSSMGRIFQTIGADPTKLGFFFILPPLVGLFVQPLVGYFSDKTWLPKLGGRRLPYLLIGAFVSVIMMMLLPNSGSFGFGYDSLAALSFGAFAILFMDLSSNVAMQPFKMIIGDTVNDNQKNYAWSYQSIWSNIGSILATLLPFGLTAIGVANVAAKGRIPDSVIYAFYIGAILLVVSSLFTIKNVHEYNDVEYAKYHGVTNEQKNEKKGFFELLKSAPKVFWTLTIVQFFCWGAFQYLWTYGTGAVADNVWHTNDPTTAAYQAAGNWFGILSAVQAVASVVWGFVLSNTHPSQRKVAYFGGLLLGGIGFASIFFIHTQYPLILSFVLIGIGWVTTTSIPFMYLTTALQGQNEGTYLGLFNGSICLPQIVASVASFAIFPLLHDHMPSMLLIAGMLLIIGAFASFGVKEHLAATVK</sequence>
<feature type="transmembrane region" description="Helical" evidence="6">
    <location>
        <begin position="55"/>
        <end position="76"/>
    </location>
</feature>
<feature type="transmembrane region" description="Helical" evidence="6">
    <location>
        <begin position="423"/>
        <end position="442"/>
    </location>
</feature>
<proteinExistence type="predicted"/>
<dbReference type="CDD" id="cd17313">
    <property type="entry name" value="MFS_SLC45_SUC"/>
    <property type="match status" value="1"/>
</dbReference>
<name>A0A7X6N3S5_9LACO</name>
<evidence type="ECO:0000256" key="1">
    <source>
        <dbReference type="ARBA" id="ARBA00004651"/>
    </source>
</evidence>
<evidence type="ECO:0000256" key="5">
    <source>
        <dbReference type="ARBA" id="ARBA00023136"/>
    </source>
</evidence>
<feature type="transmembrane region" description="Helical" evidence="6">
    <location>
        <begin position="295"/>
        <end position="320"/>
    </location>
</feature>
<feature type="transmembrane region" description="Helical" evidence="6">
    <location>
        <begin position="165"/>
        <end position="187"/>
    </location>
</feature>
<feature type="transmembrane region" description="Helical" evidence="6">
    <location>
        <begin position="199"/>
        <end position="218"/>
    </location>
</feature>
<feature type="transmembrane region" description="Helical" evidence="6">
    <location>
        <begin position="256"/>
        <end position="275"/>
    </location>
</feature>
<dbReference type="Proteomes" id="UP000549765">
    <property type="component" value="Unassembled WGS sequence"/>
</dbReference>
<dbReference type="GO" id="GO:0005886">
    <property type="term" value="C:plasma membrane"/>
    <property type="evidence" value="ECO:0007669"/>
    <property type="project" value="UniProtKB-SubCell"/>
</dbReference>
<feature type="transmembrane region" description="Helical" evidence="6">
    <location>
        <begin position="332"/>
        <end position="351"/>
    </location>
</feature>
<evidence type="ECO:0000256" key="3">
    <source>
        <dbReference type="ARBA" id="ARBA00022692"/>
    </source>
</evidence>
<protein>
    <submittedName>
        <fullName evidence="7">SLC45 family MFS transporter</fullName>
    </submittedName>
</protein>
<dbReference type="PANTHER" id="PTHR19432">
    <property type="entry name" value="SUGAR TRANSPORTER"/>
    <property type="match status" value="1"/>
</dbReference>
<dbReference type="RefSeq" id="WP_168721898.1">
    <property type="nucleotide sequence ID" value="NZ_JAAXPN010000003.1"/>
</dbReference>
<reference evidence="7 8" key="1">
    <citation type="submission" date="2020-04" db="EMBL/GenBank/DDBJ databases">
        <title>MicrobeNet Type strains.</title>
        <authorList>
            <person name="Nicholson A.C."/>
        </authorList>
    </citation>
    <scope>NUCLEOTIDE SEQUENCE [LARGE SCALE GENOMIC DNA]</scope>
    <source>
        <strain evidence="7 8">CCUG 61472</strain>
    </source>
</reference>
<keyword evidence="4 6" id="KW-1133">Transmembrane helix</keyword>
<dbReference type="InterPro" id="IPR011701">
    <property type="entry name" value="MFS"/>
</dbReference>